<keyword evidence="3" id="KW-1133">Transmembrane helix</keyword>
<evidence type="ECO:0000259" key="5">
    <source>
        <dbReference type="SMART" id="SM00973"/>
    </source>
</evidence>
<dbReference type="Gene3D" id="1.10.3380.10">
    <property type="entry name" value="Sec63 N-terminal domain-like domain"/>
    <property type="match status" value="1"/>
</dbReference>
<dbReference type="Pfam" id="PF02889">
    <property type="entry name" value="Sec63"/>
    <property type="match status" value="1"/>
</dbReference>
<dbReference type="AlphaFoldDB" id="A0AAN8WU41"/>
<keyword evidence="4" id="KW-0472">Membrane</keyword>
<dbReference type="GO" id="GO:0016787">
    <property type="term" value="F:hydrolase activity"/>
    <property type="evidence" value="ECO:0007669"/>
    <property type="project" value="UniProtKB-KW"/>
</dbReference>
<evidence type="ECO:0000256" key="3">
    <source>
        <dbReference type="ARBA" id="ARBA00022989"/>
    </source>
</evidence>
<dbReference type="EC" id="3.6.4.12" evidence="6"/>
<reference evidence="6 7" key="1">
    <citation type="submission" date="2023-11" db="EMBL/GenBank/DDBJ databases">
        <title>Halocaridina rubra genome assembly.</title>
        <authorList>
            <person name="Smith C."/>
        </authorList>
    </citation>
    <scope>NUCLEOTIDE SEQUENCE [LARGE SCALE GENOMIC DNA]</scope>
    <source>
        <strain evidence="6">EP-1</strain>
        <tissue evidence="6">Whole</tissue>
    </source>
</reference>
<dbReference type="PANTHER" id="PTHR24075">
    <property type="entry name" value="SEC63 DOMAIN-CONTAINING"/>
    <property type="match status" value="1"/>
</dbReference>
<dbReference type="EMBL" id="JAXCGZ010013528">
    <property type="protein sequence ID" value="KAK7072360.1"/>
    <property type="molecule type" value="Genomic_DNA"/>
</dbReference>
<keyword evidence="7" id="KW-1185">Reference proteome</keyword>
<sequence>MARFDESTGYLHITDLGRVASQFYIKYDTVEVFNQFLREAMTEADILSVVSQSSEFCQMKVRDEELTELDELHKMCEVPAAGGVENLHGKVNILLQSYISRVKVDSFSLVSDINYISDNSVRITRALFEVVLHKGWPLMAGRLLTMAKMLEHQLWHFESPLRQFSRLTQEILDKLDNSRLTIEKIRDMDAKEIGRMLRHEKMGKDIKAAAWQFPLLELEATVQPITRTVLRVKLSIIPDFK</sequence>
<dbReference type="FunFam" id="1.10.150.20:FF:000004">
    <property type="entry name" value="U5 small nuclear ribonucleoprotein helicase"/>
    <property type="match status" value="1"/>
</dbReference>
<dbReference type="Gene3D" id="2.60.40.150">
    <property type="entry name" value="C2 domain"/>
    <property type="match status" value="1"/>
</dbReference>
<dbReference type="GO" id="GO:0003723">
    <property type="term" value="F:RNA binding"/>
    <property type="evidence" value="ECO:0007669"/>
    <property type="project" value="TreeGrafter"/>
</dbReference>
<evidence type="ECO:0000313" key="6">
    <source>
        <dbReference type="EMBL" id="KAK7072360.1"/>
    </source>
</evidence>
<name>A0AAN8WU41_HALRR</name>
<comment type="subcellular location">
    <subcellularLocation>
        <location evidence="1">Membrane</location>
        <topology evidence="1">Multi-pass membrane protein</topology>
    </subcellularLocation>
</comment>
<evidence type="ECO:0000256" key="2">
    <source>
        <dbReference type="ARBA" id="ARBA00022692"/>
    </source>
</evidence>
<dbReference type="SUPFAM" id="SSF158702">
    <property type="entry name" value="Sec63 N-terminal domain-like"/>
    <property type="match status" value="1"/>
</dbReference>
<comment type="caution">
    <text evidence="6">The sequence shown here is derived from an EMBL/GenBank/DDBJ whole genome shotgun (WGS) entry which is preliminary data.</text>
</comment>
<proteinExistence type="predicted"/>
<dbReference type="FunFam" id="1.10.3380.10:FF:000001">
    <property type="entry name" value="U5 small nuclear ribonucleoprotein helicase"/>
    <property type="match status" value="1"/>
</dbReference>
<keyword evidence="6" id="KW-0378">Hydrolase</keyword>
<organism evidence="6 7">
    <name type="scientific">Halocaridina rubra</name>
    <name type="common">Hawaiian red shrimp</name>
    <dbReference type="NCBI Taxonomy" id="373956"/>
    <lineage>
        <taxon>Eukaryota</taxon>
        <taxon>Metazoa</taxon>
        <taxon>Ecdysozoa</taxon>
        <taxon>Arthropoda</taxon>
        <taxon>Crustacea</taxon>
        <taxon>Multicrustacea</taxon>
        <taxon>Malacostraca</taxon>
        <taxon>Eumalacostraca</taxon>
        <taxon>Eucarida</taxon>
        <taxon>Decapoda</taxon>
        <taxon>Pleocyemata</taxon>
        <taxon>Caridea</taxon>
        <taxon>Atyoidea</taxon>
        <taxon>Atyidae</taxon>
        <taxon>Halocaridina</taxon>
    </lineage>
</organism>
<dbReference type="Proteomes" id="UP001381693">
    <property type="component" value="Unassembled WGS sequence"/>
</dbReference>
<dbReference type="InterPro" id="IPR004179">
    <property type="entry name" value="Sec63-dom"/>
</dbReference>
<protein>
    <submittedName>
        <fullName evidence="6">Activating signal cointegrator 1 complex subunit</fullName>
        <ecNumber evidence="6">3.6.4.12</ecNumber>
    </submittedName>
</protein>
<evidence type="ECO:0000256" key="1">
    <source>
        <dbReference type="ARBA" id="ARBA00004141"/>
    </source>
</evidence>
<dbReference type="InterPro" id="IPR035892">
    <property type="entry name" value="C2_domain_sf"/>
</dbReference>
<evidence type="ECO:0000256" key="4">
    <source>
        <dbReference type="ARBA" id="ARBA00023136"/>
    </source>
</evidence>
<dbReference type="Gene3D" id="1.10.150.20">
    <property type="entry name" value="5' to 3' exonuclease, C-terminal subdomain"/>
    <property type="match status" value="1"/>
</dbReference>
<dbReference type="GO" id="GO:0003678">
    <property type="term" value="F:DNA helicase activity"/>
    <property type="evidence" value="ECO:0007669"/>
    <property type="project" value="UniProtKB-EC"/>
</dbReference>
<evidence type="ECO:0000313" key="7">
    <source>
        <dbReference type="Proteomes" id="UP001381693"/>
    </source>
</evidence>
<keyword evidence="2" id="KW-0812">Transmembrane</keyword>
<feature type="domain" description="SEC63" evidence="5">
    <location>
        <begin position="13"/>
        <end position="240"/>
    </location>
</feature>
<dbReference type="GO" id="GO:0016020">
    <property type="term" value="C:membrane"/>
    <property type="evidence" value="ECO:0007669"/>
    <property type="project" value="UniProtKB-SubCell"/>
</dbReference>
<gene>
    <name evidence="6" type="primary">ASCC3_3</name>
    <name evidence="6" type="ORF">SK128_024077</name>
</gene>
<accession>A0AAN8WU41</accession>
<dbReference type="SMART" id="SM00973">
    <property type="entry name" value="Sec63"/>
    <property type="match status" value="1"/>
</dbReference>